<evidence type="ECO:0000313" key="3">
    <source>
        <dbReference type="Proteomes" id="UP000198356"/>
    </source>
</evidence>
<proteinExistence type="predicted"/>
<protein>
    <submittedName>
        <fullName evidence="2">Uncharacterized protein</fullName>
    </submittedName>
</protein>
<evidence type="ECO:0000313" key="2">
    <source>
        <dbReference type="EMBL" id="SNT38937.1"/>
    </source>
</evidence>
<organism evidence="2 3">
    <name type="scientific">Granulicella rosea</name>
    <dbReference type="NCBI Taxonomy" id="474952"/>
    <lineage>
        <taxon>Bacteria</taxon>
        <taxon>Pseudomonadati</taxon>
        <taxon>Acidobacteriota</taxon>
        <taxon>Terriglobia</taxon>
        <taxon>Terriglobales</taxon>
        <taxon>Acidobacteriaceae</taxon>
        <taxon>Granulicella</taxon>
    </lineage>
</organism>
<name>A0A239M7P3_9BACT</name>
<dbReference type="EMBL" id="FZOU01000010">
    <property type="protein sequence ID" value="SNT38937.1"/>
    <property type="molecule type" value="Genomic_DNA"/>
</dbReference>
<dbReference type="Proteomes" id="UP000198356">
    <property type="component" value="Unassembled WGS sequence"/>
</dbReference>
<reference evidence="2 3" key="1">
    <citation type="submission" date="2017-06" db="EMBL/GenBank/DDBJ databases">
        <authorList>
            <person name="Kim H.J."/>
            <person name="Triplett B.A."/>
        </authorList>
    </citation>
    <scope>NUCLEOTIDE SEQUENCE [LARGE SCALE GENOMIC DNA]</scope>
    <source>
        <strain evidence="2 3">DSM 18704</strain>
    </source>
</reference>
<feature type="region of interest" description="Disordered" evidence="1">
    <location>
        <begin position="29"/>
        <end position="49"/>
    </location>
</feature>
<dbReference type="AlphaFoldDB" id="A0A239M7P3"/>
<keyword evidence="3" id="KW-1185">Reference proteome</keyword>
<accession>A0A239M7P3</accession>
<gene>
    <name evidence="2" type="ORF">SAMN05421770_11091</name>
</gene>
<evidence type="ECO:0000256" key="1">
    <source>
        <dbReference type="SAM" id="MobiDB-lite"/>
    </source>
</evidence>
<sequence length="49" mass="5212">MYPHHNPSGAGPFIGSGAYGCGASLPLAQQAGKGFDTDDEQDEQFRRTQ</sequence>